<organism evidence="1 2">
    <name type="scientific">Leucobacter triazinivorans</name>
    <dbReference type="NCBI Taxonomy" id="1784719"/>
    <lineage>
        <taxon>Bacteria</taxon>
        <taxon>Bacillati</taxon>
        <taxon>Actinomycetota</taxon>
        <taxon>Actinomycetes</taxon>
        <taxon>Micrococcales</taxon>
        <taxon>Microbacteriaceae</taxon>
        <taxon>Leucobacter</taxon>
    </lineage>
</organism>
<sequence>MSGRFPFVSEVSRGAWLAERLEGDNSSQTDPRTGHPYDALAATVPSGFPVIVRVLHPFSRDRPAQRTFTEYVAEGGEDPFEPAPEIVEERDVSWRAVADAHGTRREALADPGDAAAEVLAGELRPNVRAHELLGLEYGAHRDVESADGWRYSAPAEGRLEPSVLARVAEVLAGFTRTPDRGVAAVWEGYGGLVTSQGVGWFFAFEDPAGNWPRWILRPLRHVQSRIAEFRARRGRFGTAAAVRHLVRPRGPQPPGSGILPREAAAGPRLELPDRGYVCFDAGIREFTTPAWMSHAPWVDEPGSSWVQTPNLIWPEGREWVLVSEIDFDSTLIACSAACAGSLLGAAGVEAVRITRDTWL</sequence>
<evidence type="ECO:0000313" key="2">
    <source>
        <dbReference type="Proteomes" id="UP000289260"/>
    </source>
</evidence>
<dbReference type="RefSeq" id="WP_130110215.1">
    <property type="nucleotide sequence ID" value="NZ_CP035806.1"/>
</dbReference>
<dbReference type="Proteomes" id="UP000289260">
    <property type="component" value="Chromosome"/>
</dbReference>
<dbReference type="AlphaFoldDB" id="A0A4P6KHP5"/>
<evidence type="ECO:0000313" key="1">
    <source>
        <dbReference type="EMBL" id="QBE49084.1"/>
    </source>
</evidence>
<dbReference type="EMBL" id="CP035806">
    <property type="protein sequence ID" value="QBE49084.1"/>
    <property type="molecule type" value="Genomic_DNA"/>
</dbReference>
<dbReference type="KEGG" id="ltr:EVS81_09700"/>
<name>A0A4P6KHP5_9MICO</name>
<dbReference type="OrthoDB" id="2426596at2"/>
<protein>
    <submittedName>
        <fullName evidence="1">Uncharacterized protein</fullName>
    </submittedName>
</protein>
<gene>
    <name evidence="1" type="ORF">EVS81_09700</name>
</gene>
<proteinExistence type="predicted"/>
<accession>A0A4P6KHP5</accession>
<keyword evidence="2" id="KW-1185">Reference proteome</keyword>
<reference evidence="1 2" key="1">
    <citation type="submission" date="2019-02" db="EMBL/GenBank/DDBJ databases">
        <authorList>
            <person name="Sun L."/>
            <person name="Pan D."/>
            <person name="Wu X."/>
        </authorList>
    </citation>
    <scope>NUCLEOTIDE SEQUENCE [LARGE SCALE GENOMIC DNA]</scope>
    <source>
        <strain evidence="1 2">JW-1</strain>
    </source>
</reference>